<proteinExistence type="predicted"/>
<accession>A0A1Y1S522</accession>
<comment type="caution">
    <text evidence="1">The sequence shown here is derived from an EMBL/GenBank/DDBJ whole genome shotgun (WGS) entry which is preliminary data.</text>
</comment>
<evidence type="ECO:0000313" key="2">
    <source>
        <dbReference type="Proteomes" id="UP000192639"/>
    </source>
</evidence>
<dbReference type="VEuPathDB" id="MicrosporidiaDB:ECANGB1_560"/>
<name>A0A1Y1S522_9MICR</name>
<evidence type="ECO:0000313" key="1">
    <source>
        <dbReference type="EMBL" id="ORD93228.1"/>
    </source>
</evidence>
<dbReference type="AlphaFoldDB" id="A0A1Y1S522"/>
<sequence length="179" mass="20801">MNEINAMMNEKLKVLMVQLQQFKYKHSNAKLGLEMGIDLINVTANNRNIMLLNNINYFAKESSNPIIGTEQAMVSYKKRKDAIETQGREIEKCRIEELESKYESVNTVIAELFITVVDMEYYVEFSKLYKKKCAGLNIDVDDEIIDMINHMESIDINEYKCMVGELIGYLRICEIFTEV</sequence>
<gene>
    <name evidence="1" type="ORF">ECANGB1_560</name>
</gene>
<dbReference type="EMBL" id="LWDP01000138">
    <property type="protein sequence ID" value="ORD93228.1"/>
    <property type="molecule type" value="Genomic_DNA"/>
</dbReference>
<keyword evidence="2" id="KW-1185">Reference proteome</keyword>
<protein>
    <submittedName>
        <fullName evidence="1">Uncharacterized protein</fullName>
    </submittedName>
</protein>
<reference evidence="1 2" key="1">
    <citation type="journal article" date="2017" name="Environ. Microbiol.">
        <title>Decay of the glycolytic pathway and adaptation to intranuclear parasitism within Enterocytozoonidae microsporidia.</title>
        <authorList>
            <person name="Wiredu Boakye D."/>
            <person name="Jaroenlak P."/>
            <person name="Prachumwat A."/>
            <person name="Williams T.A."/>
            <person name="Bateman K.S."/>
            <person name="Itsathitphaisarn O."/>
            <person name="Sritunyalucksana K."/>
            <person name="Paszkiewicz K.H."/>
            <person name="Moore K.A."/>
            <person name="Stentiford G.D."/>
            <person name="Williams B.A."/>
        </authorList>
    </citation>
    <scope>NUCLEOTIDE SEQUENCE [LARGE SCALE GENOMIC DNA]</scope>
    <source>
        <strain evidence="1 2">GB1</strain>
    </source>
</reference>
<organism evidence="1 2">
    <name type="scientific">Enterospora canceri</name>
    <dbReference type="NCBI Taxonomy" id="1081671"/>
    <lineage>
        <taxon>Eukaryota</taxon>
        <taxon>Fungi</taxon>
        <taxon>Fungi incertae sedis</taxon>
        <taxon>Microsporidia</taxon>
        <taxon>Enterocytozoonidae</taxon>
        <taxon>Enterospora</taxon>
    </lineage>
</organism>
<dbReference type="Proteomes" id="UP000192639">
    <property type="component" value="Unassembled WGS sequence"/>
</dbReference>